<accession>Q557D8</accession>
<name>Q557D8_DICDI</name>
<proteinExistence type="predicted"/>
<protein>
    <submittedName>
        <fullName evidence="1">Uncharacterized protein</fullName>
    </submittedName>
</protein>
<reference evidence="1 3" key="2">
    <citation type="journal article" date="2005" name="Nature">
        <title>The genome of the social amoeba Dictyostelium discoideum.</title>
        <authorList>
            <consortium name="The Dictyostelium discoideum Sequencing Consortium"/>
            <person name="Eichinger L."/>
            <person name="Pachebat J.A."/>
            <person name="Glockner G."/>
            <person name="Rajandream M.A."/>
            <person name="Sucgang R."/>
            <person name="Berriman M."/>
            <person name="Song J."/>
            <person name="Olsen R."/>
            <person name="Szafranski K."/>
            <person name="Xu Q."/>
            <person name="Tunggal B."/>
            <person name="Kummerfeld S."/>
            <person name="Madera M."/>
            <person name="Konfortov B.A."/>
            <person name="Rivero F."/>
            <person name="Bankier A.T."/>
            <person name="Lehmann R."/>
            <person name="Hamlin N."/>
            <person name="Davies R."/>
            <person name="Gaudet P."/>
            <person name="Fey P."/>
            <person name="Pilcher K."/>
            <person name="Chen G."/>
            <person name="Saunders D."/>
            <person name="Sodergren E."/>
            <person name="Davis P."/>
            <person name="Kerhornou A."/>
            <person name="Nie X."/>
            <person name="Hall N."/>
            <person name="Anjard C."/>
            <person name="Hemphill L."/>
            <person name="Bason N."/>
            <person name="Farbrother P."/>
            <person name="Desany B."/>
            <person name="Just E."/>
            <person name="Morio T."/>
            <person name="Rost R."/>
            <person name="Churcher C."/>
            <person name="Cooper J."/>
            <person name="Haydock S."/>
            <person name="van Driessche N."/>
            <person name="Cronin A."/>
            <person name="Goodhead I."/>
            <person name="Muzny D."/>
            <person name="Mourier T."/>
            <person name="Pain A."/>
            <person name="Lu M."/>
            <person name="Harper D."/>
            <person name="Lindsay R."/>
            <person name="Hauser H."/>
            <person name="James K."/>
            <person name="Quiles M."/>
            <person name="Madan Babu M."/>
            <person name="Saito T."/>
            <person name="Buchrieser C."/>
            <person name="Wardroper A."/>
            <person name="Felder M."/>
            <person name="Thangavelu M."/>
            <person name="Johnson D."/>
            <person name="Knights A."/>
            <person name="Loulseged H."/>
            <person name="Mungall K."/>
            <person name="Oliver K."/>
            <person name="Price C."/>
            <person name="Quail M.A."/>
            <person name="Urushihara H."/>
            <person name="Hernandez J."/>
            <person name="Rabbinowitsch E."/>
            <person name="Steffen D."/>
            <person name="Sanders M."/>
            <person name="Ma J."/>
            <person name="Kohara Y."/>
            <person name="Sharp S."/>
            <person name="Simmonds M."/>
            <person name="Spiegler S."/>
            <person name="Tivey A."/>
            <person name="Sugano S."/>
            <person name="White B."/>
            <person name="Walker D."/>
            <person name="Woodward J."/>
            <person name="Winckler T."/>
            <person name="Tanaka Y."/>
            <person name="Shaulsky G."/>
            <person name="Schleicher M."/>
            <person name="Weinstock G."/>
            <person name="Rosenthal A."/>
            <person name="Cox E.C."/>
            <person name="Chisholm R.L."/>
            <person name="Gibbs R."/>
            <person name="Loomis W.F."/>
            <person name="Platzer M."/>
            <person name="Kay R.R."/>
            <person name="Williams J."/>
            <person name="Dear P.H."/>
            <person name="Noegel A.A."/>
            <person name="Barrell B."/>
            <person name="Kuspa A."/>
        </authorList>
    </citation>
    <scope>NUCLEOTIDE SEQUENCE [LARGE SCALE GENOMIC DNA]</scope>
    <source>
        <strain evidence="1 3">AX4</strain>
    </source>
</reference>
<evidence type="ECO:0000313" key="1">
    <source>
        <dbReference type="EMBL" id="EAL70504.1"/>
    </source>
</evidence>
<dbReference type="PaxDb" id="44689-DDB0203328"/>
<dbReference type="FunCoup" id="Q557D8">
    <property type="interactions" value="8"/>
</dbReference>
<dbReference type="RefSeq" id="XP_644820.1">
    <property type="nucleotide sequence ID" value="XM_639728.1"/>
</dbReference>
<dbReference type="EMBL" id="AAFI02000009">
    <property type="protein sequence ID" value="EAL70874.1"/>
    <property type="molecule type" value="Genomic_DNA"/>
</dbReference>
<dbReference type="EMBL" id="AAFI02000011">
    <property type="protein sequence ID" value="EAL70504.1"/>
    <property type="molecule type" value="Genomic_DNA"/>
</dbReference>
<organism evidence="1 3">
    <name type="scientific">Dictyostelium discoideum</name>
    <name type="common">Social amoeba</name>
    <dbReference type="NCBI Taxonomy" id="44689"/>
    <lineage>
        <taxon>Eukaryota</taxon>
        <taxon>Amoebozoa</taxon>
        <taxon>Evosea</taxon>
        <taxon>Eumycetozoa</taxon>
        <taxon>Dictyostelia</taxon>
        <taxon>Dictyosteliales</taxon>
        <taxon>Dictyosteliaceae</taxon>
        <taxon>Dictyostelium</taxon>
    </lineage>
</organism>
<reference evidence="1 3" key="1">
    <citation type="journal article" date="2002" name="Nature">
        <title>Sequence and analysis of chromosome 2 of Dictyostelium discoideum.</title>
        <authorList>
            <consortium name="Dictyostelium Genome Sequencing Consortium"/>
            <person name="Glockner G."/>
            <person name="Eichinger L."/>
            <person name="Szafranski K."/>
            <person name="Pachebat J.A."/>
            <person name="Bankier A.T."/>
            <person name="Dear P.H."/>
            <person name="Lehmann R."/>
            <person name="Baumgart C."/>
            <person name="Parra G."/>
            <person name="Abril J.F."/>
            <person name="Guigo R."/>
            <person name="Kumpf K."/>
            <person name="Tunggal B."/>
            <person name="Cox E."/>
            <person name="Quail M.A."/>
            <person name="Platzer M."/>
            <person name="Rosenthal A."/>
            <person name="Noegel A.A."/>
        </authorList>
    </citation>
    <scope>NUCLEOTIDE SEQUENCE [LARGE SCALE GENOMIC DNA]</scope>
    <source>
        <strain evidence="1 3">AX4</strain>
    </source>
</reference>
<dbReference type="GeneID" id="8618922"/>
<dbReference type="VEuPathDB" id="AmoebaDB:DDB_G0273313"/>
<dbReference type="RefSeq" id="XP_644430.1">
    <property type="nucleotide sequence ID" value="XM_639338.1"/>
</dbReference>
<dbReference type="GeneID" id="8619055"/>
<evidence type="ECO:0000313" key="2">
    <source>
        <dbReference type="EMBL" id="EAL70874.1"/>
    </source>
</evidence>
<dbReference type="dictyBase" id="DDB_G0273313"/>
<dbReference type="AlphaFoldDB" id="Q557D8"/>
<gene>
    <name evidence="2" type="ORF">DDB_G0273313</name>
    <name evidence="1" type="ORF">DDB_G0273627</name>
</gene>
<dbReference type="SMR" id="Q557D8"/>
<comment type="caution">
    <text evidence="1">The sequence shown here is derived from an EMBL/GenBank/DDBJ whole genome shotgun (WGS) entry which is preliminary data.</text>
</comment>
<dbReference type="dictyBase" id="DDB_G0273627"/>
<sequence>MNIFINLENNISCHYEKCIDIWDKIQINISKKTDESNTLGYLPKIIFSYLKEIMKSLYDWGFHSKIYYDINYCFFKNEKKDWFMDRFEEIFPIYKVIIQDENLQIYKELENNYKNTFSSFLQIIKIGISQLTKHLIINHYNFILNNNLQIINNNHNNEFSFNINQIPISSDHLFEWRDQTIKRLSELLVDFKEIFQYINNLINKIIYNLLNINNLDINFFYLQ</sequence>
<dbReference type="HOGENOM" id="CLU_1242053_0_0_1"/>
<evidence type="ECO:0000313" key="3">
    <source>
        <dbReference type="Proteomes" id="UP000002195"/>
    </source>
</evidence>
<reference evidence="1" key="3">
    <citation type="submission" date="2009-08" db="EMBL/GenBank/DDBJ databases">
        <authorList>
            <consortium name="The Dictyostelium discoideum Sequencing Consortium"/>
            <person name="Eichinger L."/>
            <person name="Pachebat J.A."/>
            <person name="Gloeckner G."/>
            <person name="Rajandream M.-A."/>
            <person name="Sucgang R."/>
            <person name="Song J."/>
            <person name="Cox E.C."/>
            <person name="Tunggal B."/>
            <person name="Szafranski K."/>
            <person name="Konfortov B.A."/>
            <person name="Farbrother P."/>
            <person name="Bankier A.T."/>
            <person name="Lehmann R."/>
            <person name="Hamlin N."/>
            <person name="Xu Q."/>
            <person name="Davies R."/>
            <person name="Gaudet P."/>
            <person name="Fey P."/>
            <person name="Pilcher K."/>
            <person name="Chen G."/>
            <person name="Saunders D."/>
            <person name="Sodergren E."/>
            <person name="Davis P."/>
            <person name="Nie X."/>
            <person name="Kerhornou A."/>
            <person name="Hemphill L."/>
            <person name="Bason N."/>
            <person name="Berriman M."/>
            <person name="Desany B."/>
            <person name="Churcher C."/>
            <person name="Cooper J."/>
            <person name="van Driessche N."/>
            <person name="Cronin A."/>
            <person name="Goodhead I."/>
            <person name="Muzny D."/>
            <person name="Hall N."/>
            <person name="Harper D."/>
            <person name="Lindsay R."/>
            <person name="Hauser H."/>
            <person name="James K."/>
            <person name="Quiles M."/>
            <person name="Buchrieser C."/>
            <person name="Wardroper A."/>
            <person name="Thangavelu M."/>
            <person name="Johnson D."/>
            <person name="Knights A."/>
            <person name="Loulseged H."/>
            <person name="Mungall K."/>
            <person name="Price C."/>
            <person name="Ma J."/>
            <person name="Quail M."/>
            <person name="Hernandez J."/>
            <person name="Rabbinowitsch E."/>
            <person name="Steffen D."/>
            <person name="Sanders M."/>
            <person name="Weinstock G."/>
            <person name="Sharp S."/>
            <person name="Just E."/>
            <person name="Shaulsky G."/>
            <person name="Simmonds M."/>
            <person name="Tivey A."/>
            <person name="White B."/>
            <person name="Walker D."/>
            <person name="Woodward J."/>
            <person name="Winckler T."/>
            <person name="Schleicher M."/>
            <person name="Rosenthal A."/>
            <person name="Rivero F."/>
            <person name="Chisholm R.L."/>
            <person name="Gibbs R."/>
            <person name="Loomis W.F."/>
            <person name="Platzer M."/>
            <person name="Kay R.R."/>
            <person name="Williams J."/>
            <person name="Dear P.H."/>
            <person name="Noegel A.A."/>
            <person name="Barrell B."/>
            <person name="Kuspa A."/>
        </authorList>
    </citation>
    <scope>NUCLEOTIDE SEQUENCE</scope>
    <source>
        <strain evidence="1">AX4</strain>
    </source>
</reference>
<keyword evidence="3" id="KW-1185">Reference proteome</keyword>
<dbReference type="Proteomes" id="UP000002195">
    <property type="component" value="Unassembled WGS sequence"/>
</dbReference>
<dbReference type="KEGG" id="ddi:DDB_G0273627"/>
<dbReference type="KEGG" id="ddi:DDB_G0273313"/>